<sequence length="1222" mass="140997">MGAGPVCCITPKAQYREKDQPNNTIMKNKESNKSIIHNNNQSALSESSHPCLLSNDDPTNQKVSQANSNLVRQLQTTDSRTKLTLVNKTDLQHQTLKNVQSQKVLDVRNQENYNLNNENIDKSIQGWIQGKEKSTVIVKNAANAELNKDNTQFVGRSISKINATVRSSKQVSLMNSNVHSKNGKKKKGKKKKKGVAKNQPQPSLIINSSKNQTKNDKTNTNMMESKSVDFQITYIERKQDSFYQKGSITNVTNFLRSANITNEQLAGLRSTRFMNQKSINQDEQMMFSDLILREKMNSALETSMPNRSRKYLDGRPSEEQKVSQHLSKPNFQQPGNGMVKSPYFNHSHPDSDAITTKNERSVRTRQYPVIGTYQDDYEIASGGGQLAGDVDEDYCYEQGDPLEDEDDESFEKEGISPNEACYIDVDPIELNNLIPLNDSIALIRAVQYKGRTKMIDSKAFHLWEPTIHERANFYNSNPSPYTDEKVDIKLGIDQVWKRIGEISKTPYLMKEEFQPSKIFIGESSSESIVCALISVINHDLKFSTNYIGQSLYPQNMVGNKSILQNSKPILNKHGKYGVKLFLNGAERLIDIDDRLVYDVKKQKHQFCTYEPLARDDFCLALIEKAFCKLYGGYDSMSKLQQNPSIDIHHLTNWIPETVNFEDLNNKESLWGRLLQNFREQNIIICLQENVIDQDLQGSRSQGNGIKEQKRFYAVLDLIETNDLKIIQCKSPYKNEKRLMQFIHDNSQLPMQFQRENKLVLDTGVFYMVWQDDISDYFSCITLCWNPKIYPFIKSVTTKFDFTLDRNIKFNQPQFSVYNCPQVLFTIPPHQEDFEIRIMLRKHVKSFQVHNKIQFKLFTFDGQRIVYPNETLRNSLPNSREIMSDVFIFENSQEYECYVLVLINEGDEDMSKIYEYFTLDVYSFIDVDLKELPMPSYDKQYVLSGQWCQKQQKQMSNAGGLGASQQTTAGHGGSNNKNSIVQAPLQIIYNPQYRIKVFEPTHVQLNLDTIDTYDVMLSIHQSGNGAPEEPFQNFLANSNQGFFVKGFGFMEIILDPMEYTLLGDFRVELKKIISSKFEYHKDFIIEELEPKGMPQEARPSKVPYNQHNSNKNEKVSQIEINQLFMKSDMNKMKQEQLNFKNQFNIEIRKMQDDITDLRDINLKFENKFDNLFSALTELADNQKKMQGNMLSIQNNVMTMDQNVSSMRSDMNLITNQIKNQKKQ</sequence>
<feature type="region of interest" description="Disordered" evidence="6">
    <location>
        <begin position="174"/>
        <end position="220"/>
    </location>
</feature>
<dbReference type="SUPFAM" id="SSF54001">
    <property type="entry name" value="Cysteine proteinases"/>
    <property type="match status" value="1"/>
</dbReference>
<keyword evidence="5" id="KW-0175">Coiled coil</keyword>
<feature type="coiled-coil region" evidence="5">
    <location>
        <begin position="1139"/>
        <end position="1166"/>
    </location>
</feature>
<dbReference type="InterPro" id="IPR038765">
    <property type="entry name" value="Papain-like_cys_pep_sf"/>
</dbReference>
<gene>
    <name evidence="8" type="primary">Contig2601.g2797</name>
    <name evidence="8" type="ORF">STYLEM_17104</name>
</gene>
<dbReference type="AlphaFoldDB" id="A0A078B0E7"/>
<dbReference type="InParanoid" id="A0A078B0E7"/>
<accession>A0A078B0E7</accession>
<dbReference type="Pfam" id="PF00648">
    <property type="entry name" value="Peptidase_C2"/>
    <property type="match status" value="1"/>
</dbReference>
<feature type="compositionally biased region" description="Basic residues" evidence="6">
    <location>
        <begin position="181"/>
        <end position="195"/>
    </location>
</feature>
<name>A0A078B0E7_STYLE</name>
<dbReference type="EMBL" id="CCKQ01016112">
    <property type="protein sequence ID" value="CDW87989.1"/>
    <property type="molecule type" value="Genomic_DNA"/>
</dbReference>
<dbReference type="OrthoDB" id="167576at2759"/>
<dbReference type="PROSITE" id="PS50203">
    <property type="entry name" value="CALPAIN_CAT"/>
    <property type="match status" value="1"/>
</dbReference>
<evidence type="ECO:0000256" key="3">
    <source>
        <dbReference type="ARBA" id="ARBA00022807"/>
    </source>
</evidence>
<keyword evidence="3" id="KW-0788">Thiol protease</keyword>
<keyword evidence="9" id="KW-1185">Reference proteome</keyword>
<evidence type="ECO:0000256" key="4">
    <source>
        <dbReference type="PROSITE-ProRule" id="PRU00239"/>
    </source>
</evidence>
<evidence type="ECO:0000313" key="8">
    <source>
        <dbReference type="EMBL" id="CDW87989.1"/>
    </source>
</evidence>
<feature type="domain" description="Calpain catalytic" evidence="7">
    <location>
        <begin position="496"/>
        <end position="786"/>
    </location>
</feature>
<evidence type="ECO:0000256" key="6">
    <source>
        <dbReference type="SAM" id="MobiDB-lite"/>
    </source>
</evidence>
<feature type="compositionally biased region" description="Polar residues" evidence="6">
    <location>
        <begin position="323"/>
        <end position="335"/>
    </location>
</feature>
<dbReference type="GO" id="GO:0004198">
    <property type="term" value="F:calcium-dependent cysteine-type endopeptidase activity"/>
    <property type="evidence" value="ECO:0007669"/>
    <property type="project" value="InterPro"/>
</dbReference>
<dbReference type="InterPro" id="IPR051297">
    <property type="entry name" value="PalB/RIM13"/>
</dbReference>
<evidence type="ECO:0000313" key="9">
    <source>
        <dbReference type="Proteomes" id="UP000039865"/>
    </source>
</evidence>
<proteinExistence type="predicted"/>
<evidence type="ECO:0000256" key="2">
    <source>
        <dbReference type="ARBA" id="ARBA00022801"/>
    </source>
</evidence>
<evidence type="ECO:0000256" key="1">
    <source>
        <dbReference type="ARBA" id="ARBA00022670"/>
    </source>
</evidence>
<evidence type="ECO:0000259" key="7">
    <source>
        <dbReference type="PROSITE" id="PS50203"/>
    </source>
</evidence>
<keyword evidence="2" id="KW-0378">Hydrolase</keyword>
<comment type="caution">
    <text evidence="4">Lacks conserved residue(s) required for the propagation of feature annotation.</text>
</comment>
<feature type="region of interest" description="Disordered" evidence="6">
    <location>
        <begin position="302"/>
        <end position="335"/>
    </location>
</feature>
<reference evidence="8 9" key="1">
    <citation type="submission" date="2014-06" db="EMBL/GenBank/DDBJ databases">
        <authorList>
            <person name="Swart Estienne"/>
        </authorList>
    </citation>
    <scope>NUCLEOTIDE SEQUENCE [LARGE SCALE GENOMIC DNA]</scope>
    <source>
        <strain evidence="8 9">130c</strain>
    </source>
</reference>
<dbReference type="Proteomes" id="UP000039865">
    <property type="component" value="Unassembled WGS sequence"/>
</dbReference>
<dbReference type="SMART" id="SM00230">
    <property type="entry name" value="CysPc"/>
    <property type="match status" value="1"/>
</dbReference>
<dbReference type="Gene3D" id="3.90.70.10">
    <property type="entry name" value="Cysteine proteinases"/>
    <property type="match status" value="1"/>
</dbReference>
<dbReference type="InterPro" id="IPR001300">
    <property type="entry name" value="Peptidase_C2_calpain_cat"/>
</dbReference>
<dbReference type="PANTHER" id="PTHR46143:SF1">
    <property type="entry name" value="CALPAIN-7"/>
    <property type="match status" value="1"/>
</dbReference>
<evidence type="ECO:0000256" key="5">
    <source>
        <dbReference type="SAM" id="Coils"/>
    </source>
</evidence>
<dbReference type="PANTHER" id="PTHR46143">
    <property type="entry name" value="CALPAIN-7"/>
    <property type="match status" value="1"/>
</dbReference>
<organism evidence="8 9">
    <name type="scientific">Stylonychia lemnae</name>
    <name type="common">Ciliate</name>
    <dbReference type="NCBI Taxonomy" id="5949"/>
    <lineage>
        <taxon>Eukaryota</taxon>
        <taxon>Sar</taxon>
        <taxon>Alveolata</taxon>
        <taxon>Ciliophora</taxon>
        <taxon>Intramacronucleata</taxon>
        <taxon>Spirotrichea</taxon>
        <taxon>Stichotrichia</taxon>
        <taxon>Sporadotrichida</taxon>
        <taxon>Oxytrichidae</taxon>
        <taxon>Stylonychinae</taxon>
        <taxon>Stylonychia</taxon>
    </lineage>
</organism>
<protein>
    <submittedName>
        <fullName evidence="8">Calpain-7 isoform x1</fullName>
    </submittedName>
</protein>
<dbReference type="GO" id="GO:0006508">
    <property type="term" value="P:proteolysis"/>
    <property type="evidence" value="ECO:0007669"/>
    <property type="project" value="UniProtKB-KW"/>
</dbReference>
<keyword evidence="1" id="KW-0645">Protease</keyword>
<feature type="compositionally biased region" description="Basic and acidic residues" evidence="6">
    <location>
        <begin position="310"/>
        <end position="322"/>
    </location>
</feature>